<dbReference type="AlphaFoldDB" id="A0A0F5IUL3"/>
<accession>A0A0F5IUL3</accession>
<feature type="transmembrane region" description="Helical" evidence="1">
    <location>
        <begin position="201"/>
        <end position="223"/>
    </location>
</feature>
<feature type="transmembrane region" description="Helical" evidence="1">
    <location>
        <begin position="229"/>
        <end position="252"/>
    </location>
</feature>
<evidence type="ECO:0008006" key="4">
    <source>
        <dbReference type="Google" id="ProtNLM"/>
    </source>
</evidence>
<reference evidence="2 3" key="1">
    <citation type="submission" date="2013-04" db="EMBL/GenBank/DDBJ databases">
        <title>The Genome Sequence of Parabacteroides goldsteinii DSM 19448.</title>
        <authorList>
            <consortium name="The Broad Institute Genomics Platform"/>
            <person name="Earl A."/>
            <person name="Ward D."/>
            <person name="Feldgarden M."/>
            <person name="Gevers D."/>
            <person name="Martens E."/>
            <person name="Sakamoto M."/>
            <person name="Benno Y."/>
            <person name="Song Y."/>
            <person name="Liu C."/>
            <person name="Lee J."/>
            <person name="Bolanos M."/>
            <person name="Vaisanen M.L."/>
            <person name="Finegold S.M."/>
            <person name="Walker B."/>
            <person name="Young S."/>
            <person name="Zeng Q."/>
            <person name="Gargeya S."/>
            <person name="Fitzgerald M."/>
            <person name="Haas B."/>
            <person name="Abouelleil A."/>
            <person name="Allen A.W."/>
            <person name="Alvarado L."/>
            <person name="Arachchi H.M."/>
            <person name="Berlin A.M."/>
            <person name="Chapman S.B."/>
            <person name="Gainer-Dewar J."/>
            <person name="Goldberg J."/>
            <person name="Griggs A."/>
            <person name="Gujja S."/>
            <person name="Hansen M."/>
            <person name="Howarth C."/>
            <person name="Imamovic A."/>
            <person name="Ireland A."/>
            <person name="Larimer J."/>
            <person name="McCowan C."/>
            <person name="Murphy C."/>
            <person name="Pearson M."/>
            <person name="Poon T.W."/>
            <person name="Priest M."/>
            <person name="Roberts A."/>
            <person name="Saif S."/>
            <person name="Shea T."/>
            <person name="Sisk P."/>
            <person name="Sykes S."/>
            <person name="Wortman J."/>
            <person name="Nusbaum C."/>
            <person name="Birren B."/>
        </authorList>
    </citation>
    <scope>NUCLEOTIDE SEQUENCE [LARGE SCALE GENOMIC DNA]</scope>
    <source>
        <strain evidence="2 3">DSM 19448</strain>
    </source>
</reference>
<feature type="transmembrane region" description="Helical" evidence="1">
    <location>
        <begin position="48"/>
        <end position="66"/>
    </location>
</feature>
<sequence>MTAKEVFSKTLQFGWIKLGLRLLNILIAVVLFAIMMGIAVLFDSGGVGAIMFIIWLSLIGIVNFFLNHYIGYLVKAGHVAVITIAFQTGQVPANPFETGKTMVKERFGTSNVYFALDKLVAGSVKQLQRTLGRITDGLLGALPGADGVKSLMNMFLDISLGYVDECCLGYTFAHPEQNAYKLAADGVVIYFKNWKTLLKDAAKTTGVVILSFVAVTLVAFVLFGGLFRLFGWSGFMAFIISLLFAYTVKYAFIDSWILVKMMSSYMQVAPTTQITFDLYGKLCNLSKKFKELFNKGTSEPQPAYAGQASGYGEQQSPAEIPQAAAPSYDPPAPVSAAPRFCPSCGKALEPKKVFCGNCGTRFG</sequence>
<name>A0A0F5IUL3_9BACT</name>
<organism evidence="2 3">
    <name type="scientific">Parabacteroides goldsteinii DSM 19448 = WAL 12034</name>
    <dbReference type="NCBI Taxonomy" id="927665"/>
    <lineage>
        <taxon>Bacteria</taxon>
        <taxon>Pseudomonadati</taxon>
        <taxon>Bacteroidota</taxon>
        <taxon>Bacteroidia</taxon>
        <taxon>Bacteroidales</taxon>
        <taxon>Tannerellaceae</taxon>
        <taxon>Parabacteroides</taxon>
    </lineage>
</organism>
<evidence type="ECO:0000256" key="1">
    <source>
        <dbReference type="SAM" id="Phobius"/>
    </source>
</evidence>
<dbReference type="HOGENOM" id="CLU_064904_0_0_10"/>
<gene>
    <name evidence="2" type="ORF">HMPREF1535_04204</name>
</gene>
<dbReference type="STRING" id="927665.HMPREF1535_04204"/>
<dbReference type="RefSeq" id="WP_046147325.1">
    <property type="nucleotide sequence ID" value="NZ_KQ033913.1"/>
</dbReference>
<comment type="caution">
    <text evidence="2">The sequence shown here is derived from an EMBL/GenBank/DDBJ whole genome shotgun (WGS) entry which is preliminary data.</text>
</comment>
<dbReference type="EMBL" id="AQHV01000021">
    <property type="protein sequence ID" value="KKB48975.1"/>
    <property type="molecule type" value="Genomic_DNA"/>
</dbReference>
<dbReference type="Proteomes" id="UP000033047">
    <property type="component" value="Unassembled WGS sequence"/>
</dbReference>
<evidence type="ECO:0000313" key="2">
    <source>
        <dbReference type="EMBL" id="KKB48975.1"/>
    </source>
</evidence>
<proteinExistence type="predicted"/>
<feature type="transmembrane region" description="Helical" evidence="1">
    <location>
        <begin position="21"/>
        <end position="42"/>
    </location>
</feature>
<keyword evidence="1" id="KW-0812">Transmembrane</keyword>
<keyword evidence="1" id="KW-0472">Membrane</keyword>
<dbReference type="PATRIC" id="fig|927665.4.peg.4319"/>
<evidence type="ECO:0000313" key="3">
    <source>
        <dbReference type="Proteomes" id="UP000033047"/>
    </source>
</evidence>
<keyword evidence="1" id="KW-1133">Transmembrane helix</keyword>
<protein>
    <recommendedName>
        <fullName evidence="4">Zinc-ribbon domain-containing protein</fullName>
    </recommendedName>
</protein>